<gene>
    <name evidence="11" type="ORF">K489DRAFT_381115</name>
</gene>
<comment type="similarity">
    <text evidence="7">Belongs to the TFIIE beta subunit family.</text>
</comment>
<keyword evidence="2 7" id="KW-0805">Transcription regulation</keyword>
<evidence type="ECO:0000313" key="11">
    <source>
        <dbReference type="RefSeq" id="XP_033459409.1"/>
    </source>
</evidence>
<feature type="region of interest" description="Disordered" evidence="8">
    <location>
        <begin position="257"/>
        <end position="287"/>
    </location>
</feature>
<evidence type="ECO:0000259" key="9">
    <source>
        <dbReference type="PROSITE" id="PS51351"/>
    </source>
</evidence>
<dbReference type="PIRSF" id="PIRSF016398">
    <property type="entry name" value="TFIIE-beta"/>
    <property type="match status" value="1"/>
</dbReference>
<evidence type="ECO:0000256" key="1">
    <source>
        <dbReference type="ARBA" id="ARBA00004123"/>
    </source>
</evidence>
<keyword evidence="5 7" id="KW-0539">Nucleus</keyword>
<sequence>MSLQKQLGDYKRELADTAARNSAFTRPQAAAANPPKRAHGAAFSSSQSTTATPAAAAATAPAVAPGGHSELLTQVIYAIDYIKTKTGSLVPFDDITNYLSLPVDARKNFIPNIQKALAANERVTFIPKSQSENGKDSFKYRPPHPVTDGDELKIYLARQPTSQGISVKELKDGWPDCISAIDALEKEGHVLVIRNKKDNTPKMVWFDSPTFHVKIDSDFADFWNKTKLPSTEAEIRSELENAGLTSTSQVKEVKMMNMKKDRKRAARRGGKTTNHHMTGILKDYSKR</sequence>
<dbReference type="PANTHER" id="PTHR12716">
    <property type="entry name" value="TRANSCRIPTION INITIATION FACTOR IIE, BETA SUBUNIT"/>
    <property type="match status" value="1"/>
</dbReference>
<dbReference type="InterPro" id="IPR003166">
    <property type="entry name" value="TFIIE_bsu_DNA-bd"/>
</dbReference>
<dbReference type="AlphaFoldDB" id="A0A6J3M3A3"/>
<keyword evidence="4 7" id="KW-0804">Transcription</keyword>
<comment type="function">
    <text evidence="6 7">Recruits TFIIH to the initiation complex and stimulates the RNA polymerase II C-terminal domain kinase and DNA-dependent ATPase activities of TFIIH. Both TFIIH and TFIIE are required for promoter clearance by RNA polymerase.</text>
</comment>
<feature type="domain" description="TFIIE beta" evidence="9">
    <location>
        <begin position="58"/>
        <end position="147"/>
    </location>
</feature>
<dbReference type="Pfam" id="PF02186">
    <property type="entry name" value="TFIIE_beta"/>
    <property type="match status" value="1"/>
</dbReference>
<proteinExistence type="inferred from homology"/>
<dbReference type="Pfam" id="PF18121">
    <property type="entry name" value="TFA2_Winged_2"/>
    <property type="match status" value="1"/>
</dbReference>
<dbReference type="GO" id="GO:0006367">
    <property type="term" value="P:transcription initiation at RNA polymerase II promoter"/>
    <property type="evidence" value="ECO:0007669"/>
    <property type="project" value="UniProtKB-UniRule"/>
</dbReference>
<dbReference type="InterPro" id="IPR016656">
    <property type="entry name" value="TFIIE-bsu"/>
</dbReference>
<protein>
    <recommendedName>
        <fullName evidence="7">Transcription initiation factor IIE subunit beta</fullName>
    </recommendedName>
</protein>
<evidence type="ECO:0000256" key="3">
    <source>
        <dbReference type="ARBA" id="ARBA00023125"/>
    </source>
</evidence>
<reference evidence="11" key="2">
    <citation type="submission" date="2020-04" db="EMBL/GenBank/DDBJ databases">
        <authorList>
            <consortium name="NCBI Genome Project"/>
        </authorList>
    </citation>
    <scope>NUCLEOTIDE SEQUENCE</scope>
    <source>
        <strain evidence="11">CBS 342.82</strain>
    </source>
</reference>
<dbReference type="Proteomes" id="UP000504637">
    <property type="component" value="Unplaced"/>
</dbReference>
<dbReference type="OrthoDB" id="5323195at2759"/>
<evidence type="ECO:0000256" key="5">
    <source>
        <dbReference type="ARBA" id="ARBA00023242"/>
    </source>
</evidence>
<dbReference type="Pfam" id="PF22254">
    <property type="entry name" value="TFA2_E-tether"/>
    <property type="match status" value="1"/>
</dbReference>
<dbReference type="RefSeq" id="XP_033459409.1">
    <property type="nucleotide sequence ID" value="XM_033605042.1"/>
</dbReference>
<dbReference type="GO" id="GO:0005673">
    <property type="term" value="C:transcription factor TFIIE complex"/>
    <property type="evidence" value="ECO:0007669"/>
    <property type="project" value="UniProtKB-UniRule"/>
</dbReference>
<dbReference type="GO" id="GO:0003677">
    <property type="term" value="F:DNA binding"/>
    <property type="evidence" value="ECO:0007669"/>
    <property type="project" value="UniProtKB-UniRule"/>
</dbReference>
<dbReference type="PROSITE" id="PS51351">
    <property type="entry name" value="TFIIE_BETA_C"/>
    <property type="match status" value="1"/>
</dbReference>
<evidence type="ECO:0000256" key="8">
    <source>
        <dbReference type="SAM" id="MobiDB-lite"/>
    </source>
</evidence>
<dbReference type="InterPro" id="IPR040501">
    <property type="entry name" value="TFA2_Winged_2"/>
</dbReference>
<feature type="region of interest" description="Disordered" evidence="8">
    <location>
        <begin position="18"/>
        <end position="47"/>
    </location>
</feature>
<feature type="compositionally biased region" description="Basic residues" evidence="8">
    <location>
        <begin position="260"/>
        <end position="274"/>
    </location>
</feature>
<evidence type="ECO:0000256" key="4">
    <source>
        <dbReference type="ARBA" id="ARBA00023163"/>
    </source>
</evidence>
<comment type="subcellular location">
    <subcellularLocation>
        <location evidence="1 7">Nucleus</location>
    </subcellularLocation>
</comment>
<evidence type="ECO:0000256" key="2">
    <source>
        <dbReference type="ARBA" id="ARBA00023015"/>
    </source>
</evidence>
<dbReference type="PANTHER" id="PTHR12716:SF8">
    <property type="entry name" value="TRANSCRIPTION INITIATION FACTOR IIE SUBUNIT BETA"/>
    <property type="match status" value="1"/>
</dbReference>
<organism evidence="11">
    <name type="scientific">Dissoconium aciculare CBS 342.82</name>
    <dbReference type="NCBI Taxonomy" id="1314786"/>
    <lineage>
        <taxon>Eukaryota</taxon>
        <taxon>Fungi</taxon>
        <taxon>Dikarya</taxon>
        <taxon>Ascomycota</taxon>
        <taxon>Pezizomycotina</taxon>
        <taxon>Dothideomycetes</taxon>
        <taxon>Dothideomycetidae</taxon>
        <taxon>Mycosphaerellales</taxon>
        <taxon>Dissoconiaceae</taxon>
        <taxon>Dissoconium</taxon>
    </lineage>
</organism>
<keyword evidence="10" id="KW-1185">Reference proteome</keyword>
<comment type="subunit">
    <text evidence="7">Tetramer of two alpha and two beta chains.</text>
</comment>
<keyword evidence="3 7" id="KW-0238">DNA-binding</keyword>
<dbReference type="GeneID" id="54362842"/>
<reference evidence="11" key="3">
    <citation type="submission" date="2025-08" db="UniProtKB">
        <authorList>
            <consortium name="RefSeq"/>
        </authorList>
    </citation>
    <scope>IDENTIFICATION</scope>
    <source>
        <strain evidence="11">CBS 342.82</strain>
    </source>
</reference>
<name>A0A6J3M3A3_9PEZI</name>
<evidence type="ECO:0000256" key="6">
    <source>
        <dbReference type="ARBA" id="ARBA00025581"/>
    </source>
</evidence>
<dbReference type="InterPro" id="IPR054600">
    <property type="entry name" value="TFA2_E-tether"/>
</dbReference>
<dbReference type="GO" id="GO:0001097">
    <property type="term" value="F:TFIIH-class transcription factor complex binding"/>
    <property type="evidence" value="ECO:0007669"/>
    <property type="project" value="TreeGrafter"/>
</dbReference>
<evidence type="ECO:0000256" key="7">
    <source>
        <dbReference type="PIRNR" id="PIRNR016398"/>
    </source>
</evidence>
<reference evidence="11" key="1">
    <citation type="submission" date="2020-01" db="EMBL/GenBank/DDBJ databases">
        <authorList>
            <consortium name="DOE Joint Genome Institute"/>
            <person name="Haridas S."/>
            <person name="Albert R."/>
            <person name="Binder M."/>
            <person name="Bloem J."/>
            <person name="Labutti K."/>
            <person name="Salamov A."/>
            <person name="Andreopoulos B."/>
            <person name="Baker S.E."/>
            <person name="Barry K."/>
            <person name="Bills G."/>
            <person name="Bluhm B.H."/>
            <person name="Cannon C."/>
            <person name="Castanera R."/>
            <person name="Culley D.E."/>
            <person name="Daum C."/>
            <person name="Ezra D."/>
            <person name="Gonzalez J.B."/>
            <person name="Henrissat B."/>
            <person name="Kuo A."/>
            <person name="Liang C."/>
            <person name="Lipzen A."/>
            <person name="Lutzoni F."/>
            <person name="Magnuson J."/>
            <person name="Mondo S."/>
            <person name="Nolan M."/>
            <person name="Ohm R."/>
            <person name="Pangilinan J."/>
            <person name="Park H.-J."/>
            <person name="Ramirez L."/>
            <person name="Alfaro M."/>
            <person name="Sun H."/>
            <person name="Tritt A."/>
            <person name="Yoshinaga Y."/>
            <person name="Zwiers L.-H."/>
            <person name="Turgeon B.G."/>
            <person name="Goodwin S.B."/>
            <person name="Spatafora J.W."/>
            <person name="Crous P.W."/>
            <person name="Grigoriev I.V."/>
        </authorList>
    </citation>
    <scope>NUCLEOTIDE SEQUENCE</scope>
    <source>
        <strain evidence="11">CBS 342.82</strain>
    </source>
</reference>
<accession>A0A6J3M3A3</accession>
<evidence type="ECO:0000313" key="10">
    <source>
        <dbReference type="Proteomes" id="UP000504637"/>
    </source>
</evidence>